<dbReference type="RefSeq" id="WP_152840064.1">
    <property type="nucleotide sequence ID" value="NZ_WHUG01000009.1"/>
</dbReference>
<dbReference type="EMBL" id="WHUG01000009">
    <property type="protein sequence ID" value="MQA40774.1"/>
    <property type="molecule type" value="Genomic_DNA"/>
</dbReference>
<protein>
    <submittedName>
        <fullName evidence="1">Uncharacterized protein</fullName>
    </submittedName>
</protein>
<dbReference type="Proteomes" id="UP000440498">
    <property type="component" value="Unassembled WGS sequence"/>
</dbReference>
<comment type="caution">
    <text evidence="1">The sequence shown here is derived from an EMBL/GenBank/DDBJ whole genome shotgun (WGS) entry which is preliminary data.</text>
</comment>
<gene>
    <name evidence="1" type="ORF">GEV02_21795</name>
</gene>
<keyword evidence="2" id="KW-1185">Reference proteome</keyword>
<evidence type="ECO:0000313" key="2">
    <source>
        <dbReference type="Proteomes" id="UP000440498"/>
    </source>
</evidence>
<name>A0A6A7N6P2_9BURK</name>
<dbReference type="AlphaFoldDB" id="A0A6A7N6P2"/>
<reference evidence="1 2" key="1">
    <citation type="submission" date="2019-10" db="EMBL/GenBank/DDBJ databases">
        <title>Two novel species isolated from a subtropical stream in China.</title>
        <authorList>
            <person name="Lu H."/>
        </authorList>
    </citation>
    <scope>NUCLEOTIDE SEQUENCE [LARGE SCALE GENOMIC DNA]</scope>
    <source>
        <strain evidence="1 2">FT29W</strain>
    </source>
</reference>
<proteinExistence type="predicted"/>
<organism evidence="1 2">
    <name type="scientific">Rugamonas aquatica</name>
    <dbReference type="NCBI Taxonomy" id="2743357"/>
    <lineage>
        <taxon>Bacteria</taxon>
        <taxon>Pseudomonadati</taxon>
        <taxon>Pseudomonadota</taxon>
        <taxon>Betaproteobacteria</taxon>
        <taxon>Burkholderiales</taxon>
        <taxon>Oxalobacteraceae</taxon>
        <taxon>Telluria group</taxon>
        <taxon>Rugamonas</taxon>
    </lineage>
</organism>
<evidence type="ECO:0000313" key="1">
    <source>
        <dbReference type="EMBL" id="MQA40774.1"/>
    </source>
</evidence>
<sequence length="238" mass="26591">MLESTSSATKPLDPTSNHSWALSWLGRRLLRVEQAFLGIFHRMPRTSPLPQKNELYAESVPAAESSNRIPRPQNRAGPSFSTRFSRWWNGENIASVSVTAPPNTQFNALLSAAAKTLALPRPLRRHEAQQQLTQYKKMHHLLKKISEKKENECTPQEWQTHKAAVADLAYKLQDHGAALINACKKYQQTHQELVALIGEFLQYRRFGQSKLAMADEAQCASSATPISPRTNGAGEAPP</sequence>
<accession>A0A6A7N6P2</accession>